<dbReference type="GO" id="GO:0043651">
    <property type="term" value="P:linoleic acid metabolic process"/>
    <property type="evidence" value="ECO:0007669"/>
    <property type="project" value="UniProtKB-ARBA"/>
</dbReference>
<keyword evidence="8" id="KW-0464">Manganese</keyword>
<dbReference type="InterPro" id="IPR036226">
    <property type="entry name" value="LipOase_C_sf"/>
</dbReference>
<dbReference type="EC" id="1.13.11.45" evidence="3"/>
<evidence type="ECO:0000256" key="2">
    <source>
        <dbReference type="ARBA" id="ARBA00001936"/>
    </source>
</evidence>
<evidence type="ECO:0000256" key="8">
    <source>
        <dbReference type="ARBA" id="ARBA00023211"/>
    </source>
</evidence>
<dbReference type="EMBL" id="BQXU01000034">
    <property type="protein sequence ID" value="GKT50045.1"/>
    <property type="molecule type" value="Genomic_DNA"/>
</dbReference>
<dbReference type="GeneID" id="73331028"/>
<keyword evidence="6" id="KW-0223">Dioxygenase</keyword>
<dbReference type="Proteomes" id="UP001055115">
    <property type="component" value="Unassembled WGS sequence"/>
</dbReference>
<gene>
    <name evidence="10" type="ORF">ColSpa_10226</name>
</gene>
<protein>
    <recommendedName>
        <fullName evidence="4">Manganese lipoxygenase</fullName>
        <ecNumber evidence="3">1.13.11.45</ecNumber>
    </recommendedName>
</protein>
<dbReference type="AlphaFoldDB" id="A0AA37PD24"/>
<evidence type="ECO:0000313" key="10">
    <source>
        <dbReference type="EMBL" id="GKT50045.1"/>
    </source>
</evidence>
<dbReference type="GO" id="GO:0050584">
    <property type="term" value="F:linoleate 11-lipoxygenase activity"/>
    <property type="evidence" value="ECO:0007669"/>
    <property type="project" value="UniProtKB-EC"/>
</dbReference>
<evidence type="ECO:0000256" key="1">
    <source>
        <dbReference type="ARBA" id="ARBA00000366"/>
    </source>
</evidence>
<organism evidence="10 11">
    <name type="scientific">Colletotrichum spaethianum</name>
    <dbReference type="NCBI Taxonomy" id="700344"/>
    <lineage>
        <taxon>Eukaryota</taxon>
        <taxon>Fungi</taxon>
        <taxon>Dikarya</taxon>
        <taxon>Ascomycota</taxon>
        <taxon>Pezizomycotina</taxon>
        <taxon>Sordariomycetes</taxon>
        <taxon>Hypocreomycetidae</taxon>
        <taxon>Glomerellales</taxon>
        <taxon>Glomerellaceae</taxon>
        <taxon>Colletotrichum</taxon>
        <taxon>Colletotrichum spaethianum species complex</taxon>
    </lineage>
</organism>
<dbReference type="InterPro" id="IPR000907">
    <property type="entry name" value="LipOase"/>
</dbReference>
<dbReference type="Gene3D" id="1.20.245.10">
    <property type="entry name" value="Lipoxygenase-1, Domain 5"/>
    <property type="match status" value="1"/>
</dbReference>
<name>A0AA37PD24_9PEZI</name>
<evidence type="ECO:0000256" key="5">
    <source>
        <dbReference type="ARBA" id="ARBA00022723"/>
    </source>
</evidence>
<dbReference type="PANTHER" id="PTHR11771">
    <property type="entry name" value="LIPOXYGENASE"/>
    <property type="match status" value="1"/>
</dbReference>
<keyword evidence="5" id="KW-0479">Metal-binding</keyword>
<dbReference type="SUPFAM" id="SSF48484">
    <property type="entry name" value="Lipoxigenase"/>
    <property type="match status" value="1"/>
</dbReference>
<evidence type="ECO:0000256" key="6">
    <source>
        <dbReference type="ARBA" id="ARBA00022964"/>
    </source>
</evidence>
<dbReference type="Pfam" id="PF00305">
    <property type="entry name" value="Lipoxygenase"/>
    <property type="match status" value="1"/>
</dbReference>
<keyword evidence="11" id="KW-1185">Reference proteome</keyword>
<keyword evidence="7" id="KW-0560">Oxidoreductase</keyword>
<proteinExistence type="predicted"/>
<comment type="cofactor">
    <cofactor evidence="2">
        <name>Mn(2+)</name>
        <dbReference type="ChEBI" id="CHEBI:29035"/>
    </cofactor>
</comment>
<reference evidence="10 11" key="1">
    <citation type="submission" date="2022-03" db="EMBL/GenBank/DDBJ databases">
        <title>Genome data of Colletotrichum spp.</title>
        <authorList>
            <person name="Utami Y.D."/>
            <person name="Hiruma K."/>
        </authorList>
    </citation>
    <scope>NUCLEOTIDE SEQUENCE [LARGE SCALE GENOMIC DNA]</scope>
    <source>
        <strain evidence="10 11">MAFF 239500</strain>
    </source>
</reference>
<evidence type="ECO:0000313" key="11">
    <source>
        <dbReference type="Proteomes" id="UP001055115"/>
    </source>
</evidence>
<comment type="catalytic activity">
    <reaction evidence="1">
        <text>(9Z,12Z)-octadecadienoate + O2 = (11S)-hydroperoxy-(9Z,12Z)-octadecadienoate</text>
        <dbReference type="Rhea" id="RHEA:18993"/>
        <dbReference type="ChEBI" id="CHEBI:15379"/>
        <dbReference type="ChEBI" id="CHEBI:30245"/>
        <dbReference type="ChEBI" id="CHEBI:57467"/>
        <dbReference type="EC" id="1.13.11.45"/>
    </reaction>
</comment>
<evidence type="ECO:0000259" key="9">
    <source>
        <dbReference type="PROSITE" id="PS51393"/>
    </source>
</evidence>
<evidence type="ECO:0000256" key="4">
    <source>
        <dbReference type="ARBA" id="ARBA00021175"/>
    </source>
</evidence>
<evidence type="ECO:0000256" key="7">
    <source>
        <dbReference type="ARBA" id="ARBA00023002"/>
    </source>
</evidence>
<comment type="caution">
    <text evidence="10">The sequence shown here is derived from an EMBL/GenBank/DDBJ whole genome shotgun (WGS) entry which is preliminary data.</text>
</comment>
<sequence length="406" mass="47543">MIAQVTPDTINGRTTDWLLRNIDDVIGGKPECGPTIADCETYNKFHRKSGTDIERGFNIGLLPDWYGDRRFAEQSFTGTNPTMIEKFIEAAKRAGYGYWAKTLPEVNPAYLFVQDCRYFRKATGVEPDEIFHHKEPMSDDHWACAAVTLYQLHPDGKLHPIAIVCDYKKTMKDSVTIFNRRHRPFDPSTFEREDWPWRYAKTCAQVTDWIRHEVGVHLTRAHFIEEAIIVATHRTIPMDHIVYRILQLHWETLVPQVIKDIIGLSMDQTFKYMAYEFENFDYTENYVPNDLLRRGFPNTKEGLTDSRYKNYAYVKNILSIWDVIRRYVKSMLLTYYDEDRADGLIKKDIHIQDWCREAQNNGRIKGFSKIKCLDELCDAITMSIHIAAPFHTTVNYLQNFYQIGVH</sequence>
<evidence type="ECO:0000256" key="3">
    <source>
        <dbReference type="ARBA" id="ARBA00013178"/>
    </source>
</evidence>
<feature type="domain" description="Lipoxygenase" evidence="9">
    <location>
        <begin position="65"/>
        <end position="406"/>
    </location>
</feature>
<dbReference type="InterPro" id="IPR013819">
    <property type="entry name" value="LipOase_C"/>
</dbReference>
<dbReference type="GO" id="GO:0046872">
    <property type="term" value="F:metal ion binding"/>
    <property type="evidence" value="ECO:0007669"/>
    <property type="project" value="UniProtKB-KW"/>
</dbReference>
<dbReference type="RefSeq" id="XP_049132395.1">
    <property type="nucleotide sequence ID" value="XM_049276438.1"/>
</dbReference>
<dbReference type="GO" id="GO:0034440">
    <property type="term" value="P:lipid oxidation"/>
    <property type="evidence" value="ECO:0007669"/>
    <property type="project" value="InterPro"/>
</dbReference>
<accession>A0AA37PD24</accession>
<dbReference type="PROSITE" id="PS51393">
    <property type="entry name" value="LIPOXYGENASE_3"/>
    <property type="match status" value="1"/>
</dbReference>